<reference evidence="10" key="1">
    <citation type="submission" date="2020-09" db="EMBL/GenBank/DDBJ databases">
        <title>A novel bacterium of genus Hazenella, isolated from South China Sea.</title>
        <authorList>
            <person name="Huang H."/>
            <person name="Mo K."/>
            <person name="Hu Y."/>
        </authorList>
    </citation>
    <scope>NUCLEOTIDE SEQUENCE</scope>
    <source>
        <strain evidence="10">IB182357</strain>
    </source>
</reference>
<evidence type="ECO:0000256" key="3">
    <source>
        <dbReference type="ARBA" id="ARBA00022808"/>
    </source>
</evidence>
<evidence type="ECO:0000256" key="9">
    <source>
        <dbReference type="RuleBase" id="RU004480"/>
    </source>
</evidence>
<dbReference type="Pfam" id="PF00221">
    <property type="entry name" value="Lyase_aromatic"/>
    <property type="match status" value="1"/>
</dbReference>
<feature type="cross-link" description="5-imidazolinone (Ala-Gly)" evidence="6">
    <location>
        <begin position="146"/>
        <end position="148"/>
    </location>
</feature>
<dbReference type="RefSeq" id="WP_191142372.1">
    <property type="nucleotide sequence ID" value="NZ_JACXAH010000020.1"/>
</dbReference>
<dbReference type="PANTHER" id="PTHR10362">
    <property type="entry name" value="HISTIDINE AMMONIA-LYASE"/>
    <property type="match status" value="1"/>
</dbReference>
<dbReference type="FunFam" id="1.10.275.10:FF:000005">
    <property type="entry name" value="Histidine ammonia-lyase"/>
    <property type="match status" value="1"/>
</dbReference>
<comment type="caution">
    <text evidence="10">The sequence shown here is derived from an EMBL/GenBank/DDBJ whole genome shotgun (WGS) entry which is preliminary data.</text>
</comment>
<comment type="PTM">
    <text evidence="6">Contains an active site 4-methylidene-imidazol-5-one (MIO), which is formed autocatalytically by cyclization and dehydration of residues Ala-Ser-Gly.</text>
</comment>
<comment type="similarity">
    <text evidence="6 7">Belongs to the PAL/histidase family.</text>
</comment>
<dbReference type="InterPro" id="IPR005921">
    <property type="entry name" value="HutH"/>
</dbReference>
<dbReference type="EMBL" id="JACXAH010000020">
    <property type="protein sequence ID" value="MBD1373210.1"/>
    <property type="molecule type" value="Genomic_DNA"/>
</dbReference>
<name>A0A926NCC5_9BACL</name>
<organism evidence="10 11">
    <name type="scientific">Polycladospora coralii</name>
    <dbReference type="NCBI Taxonomy" id="2771432"/>
    <lineage>
        <taxon>Bacteria</taxon>
        <taxon>Bacillati</taxon>
        <taxon>Bacillota</taxon>
        <taxon>Bacilli</taxon>
        <taxon>Bacillales</taxon>
        <taxon>Thermoactinomycetaceae</taxon>
        <taxon>Polycladospora</taxon>
    </lineage>
</organism>
<dbReference type="Gene3D" id="1.20.200.10">
    <property type="entry name" value="Fumarase/aspartase (Central domain)"/>
    <property type="match status" value="1"/>
</dbReference>
<dbReference type="InterPro" id="IPR008948">
    <property type="entry name" value="L-Aspartase-like"/>
</dbReference>
<dbReference type="AlphaFoldDB" id="A0A926NCC5"/>
<evidence type="ECO:0000256" key="8">
    <source>
        <dbReference type="RuleBase" id="RU004479"/>
    </source>
</evidence>
<comment type="catalytic activity">
    <reaction evidence="5 6 8">
        <text>L-histidine = trans-urocanate + NH4(+)</text>
        <dbReference type="Rhea" id="RHEA:21232"/>
        <dbReference type="ChEBI" id="CHEBI:17771"/>
        <dbReference type="ChEBI" id="CHEBI:28938"/>
        <dbReference type="ChEBI" id="CHEBI:57595"/>
        <dbReference type="EC" id="4.3.1.3"/>
    </reaction>
</comment>
<dbReference type="PROSITE" id="PS00488">
    <property type="entry name" value="PAL_HISTIDASE"/>
    <property type="match status" value="1"/>
</dbReference>
<dbReference type="NCBIfam" id="TIGR01225">
    <property type="entry name" value="hutH"/>
    <property type="match status" value="1"/>
</dbReference>
<dbReference type="CDD" id="cd00332">
    <property type="entry name" value="PAL-HAL"/>
    <property type="match status" value="1"/>
</dbReference>
<dbReference type="InterPro" id="IPR022313">
    <property type="entry name" value="Phe/His_NH3-lyase_AS"/>
</dbReference>
<dbReference type="HAMAP" id="MF_00229">
    <property type="entry name" value="His_ammonia_lyase"/>
    <property type="match status" value="1"/>
</dbReference>
<dbReference type="NCBIfam" id="NF006871">
    <property type="entry name" value="PRK09367.1"/>
    <property type="match status" value="1"/>
</dbReference>
<dbReference type="FunFam" id="1.20.200.10:FF:000003">
    <property type="entry name" value="Histidine ammonia-lyase"/>
    <property type="match status" value="1"/>
</dbReference>
<evidence type="ECO:0000256" key="1">
    <source>
        <dbReference type="ARBA" id="ARBA00005113"/>
    </source>
</evidence>
<evidence type="ECO:0000256" key="4">
    <source>
        <dbReference type="ARBA" id="ARBA00023239"/>
    </source>
</evidence>
<comment type="subcellular location">
    <subcellularLocation>
        <location evidence="6 9">Cytoplasm</location>
    </subcellularLocation>
</comment>
<dbReference type="GO" id="GO:0004397">
    <property type="term" value="F:histidine ammonia-lyase activity"/>
    <property type="evidence" value="ECO:0007669"/>
    <property type="project" value="UniProtKB-UniRule"/>
</dbReference>
<dbReference type="Gene3D" id="1.10.275.10">
    <property type="entry name" value="Fumarase/aspartase (N-terminal domain)"/>
    <property type="match status" value="1"/>
</dbReference>
<dbReference type="EC" id="4.3.1.3" evidence="2 6"/>
<evidence type="ECO:0000256" key="2">
    <source>
        <dbReference type="ARBA" id="ARBA00012994"/>
    </source>
</evidence>
<keyword evidence="4 6" id="KW-0456">Lyase</keyword>
<dbReference type="GO" id="GO:0005737">
    <property type="term" value="C:cytoplasm"/>
    <property type="evidence" value="ECO:0007669"/>
    <property type="project" value="UniProtKB-SubCell"/>
</dbReference>
<keyword evidence="3 6" id="KW-0369">Histidine metabolism</keyword>
<evidence type="ECO:0000313" key="11">
    <source>
        <dbReference type="Proteomes" id="UP000661691"/>
    </source>
</evidence>
<comment type="pathway">
    <text evidence="1 6 8">Amino-acid degradation; L-histidine degradation into L-glutamate; N-formimidoyl-L-glutamate from L-histidine: step 1/3.</text>
</comment>
<sequence length="510" mass="55441">MGNHYTIEITGNQLTYEQFQSVVYDYRKVQISESAYKKINESRKYVEKLVQEEKTVYGITTGFGKFSDIVIQSEQTAELQSNLIISHACGVGEPLAEETVRGMMLLRINALAKGYSGIKANTLNTLVTLLNHGVHPIIPAQGSLGASGDLAPLAHMCLPLLGLGEVFYQGMRQPTNQILKTLAIPTVTLDAKEGLALINGTQMMTSLGIQSVLSARNLLFTADILAAMTVEALEGIPKAYYSKLHQVRGQVGQITTAANMMNLLEGSALTTEQGEKRVQDAYSLRCVPQVHGASKDAYHYVSHILEREMNAATDNPLIFSEEDQVVSGGNFHGQPIALAVDFLSIAMAEMANISERRIERLVNPQLSGLPAFLTKRGGLHSGYMILQYTAASLVSENKTLAHPASVDSIPSSANQEDHVSMGSIGARKCLSIMGNVLHVLAIEYVCAAQALEFASKLPGKGAQVAYNLLREKLTPLESDREGYLDIEIAKQLIQSGELVNRVQSHTNIKL</sequence>
<dbReference type="Proteomes" id="UP000661691">
    <property type="component" value="Unassembled WGS sequence"/>
</dbReference>
<dbReference type="InterPro" id="IPR001106">
    <property type="entry name" value="Aromatic_Lyase"/>
</dbReference>
<evidence type="ECO:0000256" key="7">
    <source>
        <dbReference type="RuleBase" id="RU003954"/>
    </source>
</evidence>
<evidence type="ECO:0000256" key="5">
    <source>
        <dbReference type="ARBA" id="ARBA00049269"/>
    </source>
</evidence>
<evidence type="ECO:0000313" key="10">
    <source>
        <dbReference type="EMBL" id="MBD1373210.1"/>
    </source>
</evidence>
<gene>
    <name evidence="6 10" type="primary">hutH</name>
    <name evidence="10" type="ORF">IC620_12715</name>
</gene>
<keyword evidence="6" id="KW-0963">Cytoplasm</keyword>
<dbReference type="SUPFAM" id="SSF48557">
    <property type="entry name" value="L-aspartase-like"/>
    <property type="match status" value="1"/>
</dbReference>
<dbReference type="GO" id="GO:0006548">
    <property type="term" value="P:L-histidine catabolic process"/>
    <property type="evidence" value="ECO:0007669"/>
    <property type="project" value="UniProtKB-UniRule"/>
</dbReference>
<protein>
    <recommendedName>
        <fullName evidence="2 6">Histidine ammonia-lyase</fullName>
        <shortName evidence="6">Histidase</shortName>
        <ecNumber evidence="2 6">4.3.1.3</ecNumber>
    </recommendedName>
</protein>
<dbReference type="InterPro" id="IPR024083">
    <property type="entry name" value="Fumarase/histidase_N"/>
</dbReference>
<keyword evidence="11" id="KW-1185">Reference proteome</keyword>
<feature type="modified residue" description="2,3-didehydroalanine (Ser)" evidence="6">
    <location>
        <position position="147"/>
    </location>
</feature>
<accession>A0A926NCC5</accession>
<proteinExistence type="inferred from homology"/>
<evidence type="ECO:0000256" key="6">
    <source>
        <dbReference type="HAMAP-Rule" id="MF_00229"/>
    </source>
</evidence>